<dbReference type="SUPFAM" id="SSF50129">
    <property type="entry name" value="GroES-like"/>
    <property type="match status" value="1"/>
</dbReference>
<evidence type="ECO:0000313" key="4">
    <source>
        <dbReference type="Proteomes" id="UP001589836"/>
    </source>
</evidence>
<dbReference type="Gene3D" id="3.40.50.720">
    <property type="entry name" value="NAD(P)-binding Rossmann-like Domain"/>
    <property type="match status" value="1"/>
</dbReference>
<evidence type="ECO:0000256" key="1">
    <source>
        <dbReference type="ARBA" id="ARBA00022857"/>
    </source>
</evidence>
<protein>
    <submittedName>
        <fullName evidence="3">NADPH:quinone reductase</fullName>
    </submittedName>
</protein>
<dbReference type="InterPro" id="IPR013149">
    <property type="entry name" value="ADH-like_C"/>
</dbReference>
<dbReference type="Pfam" id="PF08240">
    <property type="entry name" value="ADH_N"/>
    <property type="match status" value="1"/>
</dbReference>
<dbReference type="InterPro" id="IPR020843">
    <property type="entry name" value="ER"/>
</dbReference>
<gene>
    <name evidence="3" type="ORF">ACFFGV_19950</name>
</gene>
<proteinExistence type="predicted"/>
<dbReference type="SUPFAM" id="SSF51735">
    <property type="entry name" value="NAD(P)-binding Rossmann-fold domains"/>
    <property type="match status" value="1"/>
</dbReference>
<dbReference type="Proteomes" id="UP001589836">
    <property type="component" value="Unassembled WGS sequence"/>
</dbReference>
<dbReference type="SMART" id="SM00829">
    <property type="entry name" value="PKS_ER"/>
    <property type="match status" value="1"/>
</dbReference>
<evidence type="ECO:0000259" key="2">
    <source>
        <dbReference type="SMART" id="SM00829"/>
    </source>
</evidence>
<dbReference type="InterPro" id="IPR036291">
    <property type="entry name" value="NAD(P)-bd_dom_sf"/>
</dbReference>
<dbReference type="InterPro" id="IPR013154">
    <property type="entry name" value="ADH-like_N"/>
</dbReference>
<name>A0ABV6LUC1_9BACI</name>
<dbReference type="PANTHER" id="PTHR44154:SF1">
    <property type="entry name" value="QUINONE OXIDOREDUCTASE"/>
    <property type="match status" value="1"/>
</dbReference>
<dbReference type="CDD" id="cd08253">
    <property type="entry name" value="zeta_crystallin"/>
    <property type="match status" value="1"/>
</dbReference>
<keyword evidence="1" id="KW-0521">NADP</keyword>
<dbReference type="PANTHER" id="PTHR44154">
    <property type="entry name" value="QUINONE OXIDOREDUCTASE"/>
    <property type="match status" value="1"/>
</dbReference>
<organism evidence="3 4">
    <name type="scientific">Pontibacillus salicampi</name>
    <dbReference type="NCBI Taxonomy" id="1449801"/>
    <lineage>
        <taxon>Bacteria</taxon>
        <taxon>Bacillati</taxon>
        <taxon>Bacillota</taxon>
        <taxon>Bacilli</taxon>
        <taxon>Bacillales</taxon>
        <taxon>Bacillaceae</taxon>
        <taxon>Pontibacillus</taxon>
    </lineage>
</organism>
<dbReference type="InterPro" id="IPR011032">
    <property type="entry name" value="GroES-like_sf"/>
</dbReference>
<dbReference type="Pfam" id="PF00107">
    <property type="entry name" value="ADH_zinc_N"/>
    <property type="match status" value="1"/>
</dbReference>
<feature type="domain" description="Enoyl reductase (ER)" evidence="2">
    <location>
        <begin position="11"/>
        <end position="325"/>
    </location>
</feature>
<evidence type="ECO:0000313" key="3">
    <source>
        <dbReference type="EMBL" id="MFC0525853.1"/>
    </source>
</evidence>
<dbReference type="Gene3D" id="3.90.180.10">
    <property type="entry name" value="Medium-chain alcohol dehydrogenases, catalytic domain"/>
    <property type="match status" value="1"/>
</dbReference>
<sequence length="328" mass="35688">MKAAWFNQFGEAKDVLEVGEIEKPQPGHGEVLIRMKTSGVNPSDTKKRSGSFLDLLDNGAVIPNSDGAGIIEAVGTGVPHSRIGERVWVYQAQYNRLQGTAAQYVAIDTNRAVRLPETTSFVEGAGIGIPIMTAHRCVFSDGPVEDQLLFITGGAGRVGHYAIQLAKQAGATVITTASNEAARQFCFEAGADLVVDHTKADMVEHILEFTNGQKVDRVIDVEFGANLDNVLQVIKIGGTIATYSSTVIPEPKLPFKQMMFMNLTIRMVIVYAMPEEAKKEAIRDITAALEQNRLQHRTLDTFSLDEIEDANIKVEQGEGYGSVIVEIP</sequence>
<dbReference type="EMBL" id="JBHLTP010000023">
    <property type="protein sequence ID" value="MFC0525853.1"/>
    <property type="molecule type" value="Genomic_DNA"/>
</dbReference>
<comment type="caution">
    <text evidence="3">The sequence shown here is derived from an EMBL/GenBank/DDBJ whole genome shotgun (WGS) entry which is preliminary data.</text>
</comment>
<reference evidence="3 4" key="1">
    <citation type="submission" date="2024-09" db="EMBL/GenBank/DDBJ databases">
        <authorList>
            <person name="Sun Q."/>
            <person name="Mori K."/>
        </authorList>
    </citation>
    <scope>NUCLEOTIDE SEQUENCE [LARGE SCALE GENOMIC DNA]</scope>
    <source>
        <strain evidence="3 4">NCAIM B.02529</strain>
    </source>
</reference>
<dbReference type="RefSeq" id="WP_377351620.1">
    <property type="nucleotide sequence ID" value="NZ_JBHLTP010000023.1"/>
</dbReference>
<keyword evidence="4" id="KW-1185">Reference proteome</keyword>
<dbReference type="InterPro" id="IPR051603">
    <property type="entry name" value="Zinc-ADH_QOR/CCCR"/>
</dbReference>
<accession>A0ABV6LUC1</accession>